<sequence>MYPRIRETNIRFTAISFLNQLLQEQLGSSSVAQRRFLKKARRPNKFFAKFQKLTLAHFYMFIALSFSSCCCAGMVDHGEI</sequence>
<evidence type="ECO:0000313" key="2">
    <source>
        <dbReference type="EMBL" id="KAG2271275.1"/>
    </source>
</evidence>
<comment type="caution">
    <text evidence="2">The sequence shown here is derived from an EMBL/GenBank/DDBJ whole genome shotgun (WGS) entry which is preliminary data.</text>
</comment>
<keyword evidence="1" id="KW-0472">Membrane</keyword>
<proteinExistence type="predicted"/>
<organism evidence="2 3">
    <name type="scientific">Brassica carinata</name>
    <name type="common">Ethiopian mustard</name>
    <name type="synonym">Abyssinian cabbage</name>
    <dbReference type="NCBI Taxonomy" id="52824"/>
    <lineage>
        <taxon>Eukaryota</taxon>
        <taxon>Viridiplantae</taxon>
        <taxon>Streptophyta</taxon>
        <taxon>Embryophyta</taxon>
        <taxon>Tracheophyta</taxon>
        <taxon>Spermatophyta</taxon>
        <taxon>Magnoliopsida</taxon>
        <taxon>eudicotyledons</taxon>
        <taxon>Gunneridae</taxon>
        <taxon>Pentapetalae</taxon>
        <taxon>rosids</taxon>
        <taxon>malvids</taxon>
        <taxon>Brassicales</taxon>
        <taxon>Brassicaceae</taxon>
        <taxon>Brassiceae</taxon>
        <taxon>Brassica</taxon>
    </lineage>
</organism>
<keyword evidence="3" id="KW-1185">Reference proteome</keyword>
<reference evidence="2 3" key="1">
    <citation type="submission" date="2020-02" db="EMBL/GenBank/DDBJ databases">
        <authorList>
            <person name="Ma Q."/>
            <person name="Huang Y."/>
            <person name="Song X."/>
            <person name="Pei D."/>
        </authorList>
    </citation>
    <scope>NUCLEOTIDE SEQUENCE [LARGE SCALE GENOMIC DNA]</scope>
    <source>
        <strain evidence="2">Sxm20200214</strain>
        <tissue evidence="2">Leaf</tissue>
    </source>
</reference>
<dbReference type="EMBL" id="JAAMPC010000013">
    <property type="protein sequence ID" value="KAG2271275.1"/>
    <property type="molecule type" value="Genomic_DNA"/>
</dbReference>
<dbReference type="AlphaFoldDB" id="A0A8X7U9I1"/>
<evidence type="ECO:0000256" key="1">
    <source>
        <dbReference type="SAM" id="Phobius"/>
    </source>
</evidence>
<feature type="transmembrane region" description="Helical" evidence="1">
    <location>
        <begin position="55"/>
        <end position="75"/>
    </location>
</feature>
<gene>
    <name evidence="2" type="ORF">Bca52824_065830</name>
</gene>
<accession>A0A8X7U9I1</accession>
<protein>
    <submittedName>
        <fullName evidence="2">Uncharacterized protein</fullName>
    </submittedName>
</protein>
<keyword evidence="1" id="KW-0812">Transmembrane</keyword>
<dbReference type="Proteomes" id="UP000886595">
    <property type="component" value="Unassembled WGS sequence"/>
</dbReference>
<evidence type="ECO:0000313" key="3">
    <source>
        <dbReference type="Proteomes" id="UP000886595"/>
    </source>
</evidence>
<dbReference type="OrthoDB" id="10419206at2759"/>
<name>A0A8X7U9I1_BRACI</name>
<keyword evidence="1" id="KW-1133">Transmembrane helix</keyword>